<protein>
    <recommendedName>
        <fullName evidence="2">CHRD domain-containing protein</fullName>
    </recommendedName>
</protein>
<proteinExistence type="predicted"/>
<name>A0ABR5HL69_9BURK</name>
<dbReference type="Pfam" id="PF07452">
    <property type="entry name" value="CHRD"/>
    <property type="match status" value="1"/>
</dbReference>
<accession>A0ABR5HL69</accession>
<evidence type="ECO:0000313" key="3">
    <source>
        <dbReference type="EMBL" id="KMQ80142.1"/>
    </source>
</evidence>
<organism evidence="3 4">
    <name type="scientific">Candidatus Burkholderia pumila</name>
    <dbReference type="NCBI Taxonomy" id="1090375"/>
    <lineage>
        <taxon>Bacteria</taxon>
        <taxon>Pseudomonadati</taxon>
        <taxon>Pseudomonadota</taxon>
        <taxon>Betaproteobacteria</taxon>
        <taxon>Burkholderiales</taxon>
        <taxon>Burkholderiaceae</taxon>
        <taxon>Burkholderia</taxon>
    </lineage>
</organism>
<gene>
    <name evidence="3" type="ORF">BPMI_01516</name>
</gene>
<feature type="chain" id="PRO_5047129712" description="CHRD domain-containing protein" evidence="1">
    <location>
        <begin position="31"/>
        <end position="208"/>
    </location>
</feature>
<evidence type="ECO:0000256" key="1">
    <source>
        <dbReference type="SAM" id="SignalP"/>
    </source>
</evidence>
<feature type="domain" description="CHRD" evidence="2">
    <location>
        <begin position="31"/>
        <end position="152"/>
    </location>
</feature>
<dbReference type="PROSITE" id="PS50933">
    <property type="entry name" value="CHRD"/>
    <property type="match status" value="1"/>
</dbReference>
<evidence type="ECO:0000313" key="4">
    <source>
        <dbReference type="Proteomes" id="UP000242951"/>
    </source>
</evidence>
<dbReference type="InterPro" id="IPR010895">
    <property type="entry name" value="CHRD"/>
</dbReference>
<dbReference type="SMART" id="SM00754">
    <property type="entry name" value="CHRD"/>
    <property type="match status" value="1"/>
</dbReference>
<dbReference type="EMBL" id="LELG01000151">
    <property type="protein sequence ID" value="KMQ80142.1"/>
    <property type="molecule type" value="Genomic_DNA"/>
</dbReference>
<feature type="signal peptide" evidence="1">
    <location>
        <begin position="1"/>
        <end position="30"/>
    </location>
</feature>
<keyword evidence="1" id="KW-0732">Signal</keyword>
<sequence length="208" mass="23011">MKRCRPHIRWALAFTFALLASTAMTISAQADTVTLKANLQPSSEVPPRVSKGHGILDATFDTDIKLLTYTATYADLSGPVTMAHFHGPAPVGQNAKVQVSVEKNALASPMKGQATLTDQQVTDLMAGQGYFNIQTQENPTGEIRGQVMPSSMSWQSELACWMLQKSMRSETAKPEIDVQRTRAHTSRRVWLPRVPRGWRLEDVRDGSM</sequence>
<comment type="caution">
    <text evidence="3">The sequence shown here is derived from an EMBL/GenBank/DDBJ whole genome shotgun (WGS) entry which is preliminary data.</text>
</comment>
<dbReference type="Proteomes" id="UP000242951">
    <property type="component" value="Unassembled WGS sequence"/>
</dbReference>
<reference evidence="3 4" key="1">
    <citation type="submission" date="2015-06" db="EMBL/GenBank/DDBJ databases">
        <title>Comparative genomics of Burkholderia leaf nodule symbionts.</title>
        <authorList>
            <person name="Carlier A."/>
            <person name="Eberl L."/>
            <person name="Pinto-Carbo M."/>
        </authorList>
    </citation>
    <scope>NUCLEOTIDE SEQUENCE [LARGE SCALE GENOMIC DNA]</scope>
    <source>
        <strain evidence="3 4">UZHbot3</strain>
    </source>
</reference>
<evidence type="ECO:0000259" key="2">
    <source>
        <dbReference type="PROSITE" id="PS50933"/>
    </source>
</evidence>
<keyword evidence="4" id="KW-1185">Reference proteome</keyword>